<dbReference type="RefSeq" id="WP_179914442.1">
    <property type="nucleotide sequence ID" value="NZ_JACBYE010000061.1"/>
</dbReference>
<name>A0A853EXQ3_9MICO</name>
<protein>
    <submittedName>
        <fullName evidence="2">Uncharacterized protein</fullName>
    </submittedName>
</protein>
<sequence>MTAVHITHPDLPKAKPAVTTEAAFEKVWKGRGWKTLSADEAIAVERDLTEPAAAVAAPAPATDATTPATKASKTTGGQA</sequence>
<dbReference type="AlphaFoldDB" id="A0A853EXQ3"/>
<gene>
    <name evidence="2" type="ORF">HZZ10_17080</name>
</gene>
<proteinExistence type="predicted"/>
<evidence type="ECO:0000313" key="2">
    <source>
        <dbReference type="EMBL" id="NYS95231.1"/>
    </source>
</evidence>
<evidence type="ECO:0000313" key="3">
    <source>
        <dbReference type="Proteomes" id="UP000561011"/>
    </source>
</evidence>
<keyword evidence="3" id="KW-1185">Reference proteome</keyword>
<evidence type="ECO:0000256" key="1">
    <source>
        <dbReference type="SAM" id="MobiDB-lite"/>
    </source>
</evidence>
<comment type="caution">
    <text evidence="2">The sequence shown here is derived from an EMBL/GenBank/DDBJ whole genome shotgun (WGS) entry which is preliminary data.</text>
</comment>
<reference evidence="2 3" key="1">
    <citation type="submission" date="2020-07" db="EMBL/GenBank/DDBJ databases">
        <title>MOT database genomes.</title>
        <authorList>
            <person name="Joseph S."/>
            <person name="Aduse-Opoku J."/>
            <person name="Hashim A."/>
            <person name="Wade W."/>
            <person name="Curtis M."/>
        </authorList>
    </citation>
    <scope>NUCLEOTIDE SEQUENCE [LARGE SCALE GENOMIC DNA]</scope>
    <source>
        <strain evidence="2 3">DSM 100099</strain>
    </source>
</reference>
<dbReference type="EMBL" id="JACBYE010000061">
    <property type="protein sequence ID" value="NYS95231.1"/>
    <property type="molecule type" value="Genomic_DNA"/>
</dbReference>
<dbReference type="Proteomes" id="UP000561011">
    <property type="component" value="Unassembled WGS sequence"/>
</dbReference>
<organism evidence="2 3">
    <name type="scientific">Sanguibacter inulinus</name>
    <dbReference type="NCBI Taxonomy" id="60922"/>
    <lineage>
        <taxon>Bacteria</taxon>
        <taxon>Bacillati</taxon>
        <taxon>Actinomycetota</taxon>
        <taxon>Actinomycetes</taxon>
        <taxon>Micrococcales</taxon>
        <taxon>Sanguibacteraceae</taxon>
        <taxon>Sanguibacter</taxon>
    </lineage>
</organism>
<accession>A0A853EXQ3</accession>
<feature type="region of interest" description="Disordered" evidence="1">
    <location>
        <begin position="52"/>
        <end position="79"/>
    </location>
</feature>